<feature type="domain" description="Na+/H+ antiporter NhaC-like C-terminal" evidence="10">
    <location>
        <begin position="179"/>
        <end position="484"/>
    </location>
</feature>
<dbReference type="PANTHER" id="PTHR33451:SF3">
    <property type="entry name" value="MALATE-2H(+)_NA(+)-LACTATE ANTIPORTER"/>
    <property type="match status" value="1"/>
</dbReference>
<feature type="transmembrane region" description="Helical" evidence="9">
    <location>
        <begin position="154"/>
        <end position="177"/>
    </location>
</feature>
<feature type="transmembrane region" description="Helical" evidence="9">
    <location>
        <begin position="210"/>
        <end position="232"/>
    </location>
</feature>
<dbReference type="InterPro" id="IPR004770">
    <property type="entry name" value="Na/H_antiport_NhaC"/>
</dbReference>
<evidence type="ECO:0000256" key="5">
    <source>
        <dbReference type="ARBA" id="ARBA00022692"/>
    </source>
</evidence>
<keyword evidence="3" id="KW-0050">Antiport</keyword>
<dbReference type="Proteomes" id="UP000634668">
    <property type="component" value="Unassembled WGS sequence"/>
</dbReference>
<evidence type="ECO:0000256" key="6">
    <source>
        <dbReference type="ARBA" id="ARBA00022989"/>
    </source>
</evidence>
<keyword evidence="7 9" id="KW-0472">Membrane</keyword>
<dbReference type="InterPro" id="IPR018461">
    <property type="entry name" value="Na/H_Antiport_NhaC-like_C"/>
</dbReference>
<dbReference type="GO" id="GO:0015297">
    <property type="term" value="F:antiporter activity"/>
    <property type="evidence" value="ECO:0007669"/>
    <property type="project" value="UniProtKB-KW"/>
</dbReference>
<dbReference type="AlphaFoldDB" id="A0A918IMZ6"/>
<evidence type="ECO:0000313" key="11">
    <source>
        <dbReference type="EMBL" id="GGW22534.1"/>
    </source>
</evidence>
<evidence type="ECO:0000256" key="9">
    <source>
        <dbReference type="SAM" id="Phobius"/>
    </source>
</evidence>
<keyword evidence="4" id="KW-1003">Cell membrane</keyword>
<evidence type="ECO:0000256" key="1">
    <source>
        <dbReference type="ARBA" id="ARBA00004651"/>
    </source>
</evidence>
<feature type="transmembrane region" description="Helical" evidence="9">
    <location>
        <begin position="463"/>
        <end position="483"/>
    </location>
</feature>
<dbReference type="GO" id="GO:0005886">
    <property type="term" value="C:plasma membrane"/>
    <property type="evidence" value="ECO:0007669"/>
    <property type="project" value="UniProtKB-SubCell"/>
</dbReference>
<feature type="transmembrane region" description="Helical" evidence="9">
    <location>
        <begin position="252"/>
        <end position="269"/>
    </location>
</feature>
<accession>A0A918IMZ6</accession>
<name>A0A918IMZ6_9FLAO</name>
<gene>
    <name evidence="11" type="ORF">GCM10007383_02930</name>
</gene>
<organism evidence="11 12">
    <name type="scientific">Arenibacter certesii</name>
    <dbReference type="NCBI Taxonomy" id="228955"/>
    <lineage>
        <taxon>Bacteria</taxon>
        <taxon>Pseudomonadati</taxon>
        <taxon>Bacteroidota</taxon>
        <taxon>Flavobacteriia</taxon>
        <taxon>Flavobacteriales</taxon>
        <taxon>Flavobacteriaceae</taxon>
        <taxon>Arenibacter</taxon>
    </lineage>
</organism>
<sequence>MQNNSINPSGPENEHIVENKELNIWEALIPVFALVGMLAYNVFIFGDDALSGSNQFILLMGGAVAAIVGVLNKVSYEKMFSEVAENVKSTTGALLILLMVGALSGTWLISGIIPTMIYYGLQILNPTIFLAACVIICAVISVATGSSWTTSATVGIALIGIGTTLGIPLGMTGGAILSGAYFGDKMSPLSDTTNLAPAMAGSDLFSHIKYMALTTVPTIIITILVFIILGFTVDTSGTADTQGIMNAIEKTFNINGWLFLVPIAVVALILKKAPPLLALLVGTLLGAVFALIFQPDIVMGLTGAPSLTMESGYKGVMNAITVQTNIASENAILSDLFSSKGMAGMLGTIWLIICAMVFGGIMDGIGALSRISSALLSMAKSTFSLFASTVASCLALNLTASDQYLAIVVPGKMFSKAYKDKGLAPENLSRTLEDSGTVTSVLIPWNTCGAYHSGVLGVGVADYFVYAIFNWLSPFMTLIFAAFNIKIKQLATNVVGADKY</sequence>
<comment type="subcellular location">
    <subcellularLocation>
        <location evidence="1">Cell membrane</location>
        <topology evidence="1">Multi-pass membrane protein</topology>
    </subcellularLocation>
</comment>
<evidence type="ECO:0000256" key="2">
    <source>
        <dbReference type="ARBA" id="ARBA00022448"/>
    </source>
</evidence>
<feature type="transmembrane region" description="Helical" evidence="9">
    <location>
        <begin position="24"/>
        <end position="44"/>
    </location>
</feature>
<evidence type="ECO:0000256" key="4">
    <source>
        <dbReference type="ARBA" id="ARBA00022475"/>
    </source>
</evidence>
<reference evidence="11" key="2">
    <citation type="submission" date="2020-09" db="EMBL/GenBank/DDBJ databases">
        <authorList>
            <person name="Sun Q."/>
            <person name="Kim S."/>
        </authorList>
    </citation>
    <scope>NUCLEOTIDE SEQUENCE</scope>
    <source>
        <strain evidence="11">KCTC 12113</strain>
    </source>
</reference>
<keyword evidence="5 9" id="KW-0812">Transmembrane</keyword>
<protein>
    <submittedName>
        <fullName evidence="11">Sodium:proton antiporter</fullName>
    </submittedName>
</protein>
<feature type="transmembrane region" description="Helical" evidence="9">
    <location>
        <begin position="56"/>
        <end position="74"/>
    </location>
</feature>
<feature type="transmembrane region" description="Helical" evidence="9">
    <location>
        <begin position="94"/>
        <end position="121"/>
    </location>
</feature>
<feature type="transmembrane region" description="Helical" evidence="9">
    <location>
        <begin position="128"/>
        <end position="148"/>
    </location>
</feature>
<evidence type="ECO:0000313" key="12">
    <source>
        <dbReference type="Proteomes" id="UP000634668"/>
    </source>
</evidence>
<evidence type="ECO:0000256" key="7">
    <source>
        <dbReference type="ARBA" id="ARBA00023136"/>
    </source>
</evidence>
<dbReference type="PANTHER" id="PTHR33451">
    <property type="entry name" value="MALATE-2H(+)/NA(+)-LACTATE ANTIPORTER"/>
    <property type="match status" value="1"/>
</dbReference>
<keyword evidence="2" id="KW-0813">Transport</keyword>
<evidence type="ECO:0000256" key="3">
    <source>
        <dbReference type="ARBA" id="ARBA00022449"/>
    </source>
</evidence>
<comment type="similarity">
    <text evidence="8">Belongs to the NhaC Na(+)/H(+) (TC 2.A.35) antiporter family.</text>
</comment>
<keyword evidence="6 9" id="KW-1133">Transmembrane helix</keyword>
<dbReference type="NCBIfam" id="TIGR00931">
    <property type="entry name" value="antiport_nhaC"/>
    <property type="match status" value="1"/>
</dbReference>
<feature type="transmembrane region" description="Helical" evidence="9">
    <location>
        <begin position="342"/>
        <end position="362"/>
    </location>
</feature>
<dbReference type="RefSeq" id="WP_026815274.1">
    <property type="nucleotide sequence ID" value="NZ_BMWP01000001.1"/>
</dbReference>
<reference evidence="11" key="1">
    <citation type="journal article" date="2014" name="Int. J. Syst. Evol. Microbiol.">
        <title>Complete genome sequence of Corynebacterium casei LMG S-19264T (=DSM 44701T), isolated from a smear-ripened cheese.</title>
        <authorList>
            <consortium name="US DOE Joint Genome Institute (JGI-PGF)"/>
            <person name="Walter F."/>
            <person name="Albersmeier A."/>
            <person name="Kalinowski J."/>
            <person name="Ruckert C."/>
        </authorList>
    </citation>
    <scope>NUCLEOTIDE SEQUENCE</scope>
    <source>
        <strain evidence="11">KCTC 12113</strain>
    </source>
</reference>
<dbReference type="EMBL" id="BMWP01000001">
    <property type="protein sequence ID" value="GGW22534.1"/>
    <property type="molecule type" value="Genomic_DNA"/>
</dbReference>
<keyword evidence="12" id="KW-1185">Reference proteome</keyword>
<comment type="caution">
    <text evidence="11">The sequence shown here is derived from an EMBL/GenBank/DDBJ whole genome shotgun (WGS) entry which is preliminary data.</text>
</comment>
<dbReference type="Pfam" id="PF03553">
    <property type="entry name" value="Na_H_antiporter"/>
    <property type="match status" value="1"/>
</dbReference>
<feature type="transmembrane region" description="Helical" evidence="9">
    <location>
        <begin position="276"/>
        <end position="293"/>
    </location>
</feature>
<proteinExistence type="inferred from homology"/>
<evidence type="ECO:0000256" key="8">
    <source>
        <dbReference type="ARBA" id="ARBA00038435"/>
    </source>
</evidence>
<dbReference type="InterPro" id="IPR052180">
    <property type="entry name" value="NhaC_Na-H+_Antiporter"/>
</dbReference>
<evidence type="ECO:0000259" key="10">
    <source>
        <dbReference type="Pfam" id="PF03553"/>
    </source>
</evidence>